<dbReference type="InterPro" id="IPR052216">
    <property type="entry name" value="CRISPR_Csm3_endoribonuclease"/>
</dbReference>
<evidence type="ECO:0000313" key="11">
    <source>
        <dbReference type="EMBL" id="BAU58760.1"/>
    </source>
</evidence>
<dbReference type="GO" id="GO:0051607">
    <property type="term" value="P:defense response to virus"/>
    <property type="evidence" value="ECO:0007669"/>
    <property type="project" value="UniProtKB-KW"/>
</dbReference>
<dbReference type="PANTHER" id="PTHR35579">
    <property type="entry name" value="CRISPR SYSTEM CMS ENDORIBONUCLEASE CSM3"/>
    <property type="match status" value="1"/>
</dbReference>
<evidence type="ECO:0000259" key="10">
    <source>
        <dbReference type="Pfam" id="PF03787"/>
    </source>
</evidence>
<name>A0A0X8XB66_HALHR</name>
<sequence length="267" mass="28517">MTDVSQYATLQSKVFLRGELRAETGLHIGGSETGLGIGGADSVVVRDPLDHTPYVPGSSLRGKLRSLLERARGLEGANGNAEGGFALGKNNAGVPGRDPSTALAQLFGITADQNARGPSRLIVRDARLTPDSYQALMDAPGTDMPMTEVKTEVSIDRITSAAMPRQLERVPAGARFDFELVITVMVADDRQQWLNLILEGLDLLQDDTLGGNGSRGYGRISVDLRELLERDSQAYREGREAIPITDLDIPPALQGHPEATSPSTATA</sequence>
<keyword evidence="6" id="KW-0694">RNA-binding</keyword>
<organism evidence="11 12">
    <name type="scientific">Halorhodospira halochloris</name>
    <name type="common">Ectothiorhodospira halochloris</name>
    <dbReference type="NCBI Taxonomy" id="1052"/>
    <lineage>
        <taxon>Bacteria</taxon>
        <taxon>Pseudomonadati</taxon>
        <taxon>Pseudomonadota</taxon>
        <taxon>Gammaproteobacteria</taxon>
        <taxon>Chromatiales</taxon>
        <taxon>Ectothiorhodospiraceae</taxon>
        <taxon>Halorhodospira</taxon>
    </lineage>
</organism>
<evidence type="ECO:0000256" key="3">
    <source>
        <dbReference type="ARBA" id="ARBA00022722"/>
    </source>
</evidence>
<keyword evidence="7" id="KW-0051">Antiviral defense</keyword>
<dbReference type="GO" id="GO:0003723">
    <property type="term" value="F:RNA binding"/>
    <property type="evidence" value="ECO:0007669"/>
    <property type="project" value="UniProtKB-KW"/>
</dbReference>
<dbReference type="KEGG" id="hhk:HH1059_20520"/>
<keyword evidence="3" id="KW-0540">Nuclease</keyword>
<evidence type="ECO:0000256" key="8">
    <source>
        <dbReference type="ARBA" id="ARBA00033183"/>
    </source>
</evidence>
<evidence type="ECO:0000256" key="9">
    <source>
        <dbReference type="SAM" id="MobiDB-lite"/>
    </source>
</evidence>
<dbReference type="InterPro" id="IPR013412">
    <property type="entry name" value="CRISPR-assoc_RAMP_Csm3"/>
</dbReference>
<evidence type="ECO:0000256" key="1">
    <source>
        <dbReference type="ARBA" id="ARBA00006342"/>
    </source>
</evidence>
<proteinExistence type="inferred from homology"/>
<dbReference type="InterPro" id="IPR005537">
    <property type="entry name" value="RAMP_III_fam"/>
</dbReference>
<evidence type="ECO:0000256" key="6">
    <source>
        <dbReference type="ARBA" id="ARBA00022884"/>
    </source>
</evidence>
<evidence type="ECO:0000256" key="4">
    <source>
        <dbReference type="ARBA" id="ARBA00022759"/>
    </source>
</evidence>
<dbReference type="RefSeq" id="WP_096410062.1">
    <property type="nucleotide sequence ID" value="NZ_AP017372.2"/>
</dbReference>
<feature type="domain" description="CRISPR type III-associated protein" evidence="10">
    <location>
        <begin position="20"/>
        <end position="221"/>
    </location>
</feature>
<evidence type="ECO:0000256" key="5">
    <source>
        <dbReference type="ARBA" id="ARBA00022801"/>
    </source>
</evidence>
<dbReference type="EMBL" id="AP017372">
    <property type="protein sequence ID" value="BAU58760.1"/>
    <property type="molecule type" value="Genomic_DNA"/>
</dbReference>
<dbReference type="GO" id="GO:0016787">
    <property type="term" value="F:hydrolase activity"/>
    <property type="evidence" value="ECO:0007669"/>
    <property type="project" value="UniProtKB-KW"/>
</dbReference>
<dbReference type="Pfam" id="PF03787">
    <property type="entry name" value="RAMPs"/>
    <property type="match status" value="1"/>
</dbReference>
<keyword evidence="4" id="KW-0255">Endonuclease</keyword>
<evidence type="ECO:0000256" key="7">
    <source>
        <dbReference type="ARBA" id="ARBA00023118"/>
    </source>
</evidence>
<dbReference type="OrthoDB" id="9789361at2"/>
<reference evidence="11" key="1">
    <citation type="submission" date="2016-02" db="EMBL/GenBank/DDBJ databases">
        <title>Halorhodospira halochloris DSM-1059 complete genome, version 2.</title>
        <authorList>
            <person name="Tsukatani Y."/>
        </authorList>
    </citation>
    <scope>NUCLEOTIDE SEQUENCE</scope>
    <source>
        <strain evidence="11">DSM 1059</strain>
    </source>
</reference>
<evidence type="ECO:0000313" key="12">
    <source>
        <dbReference type="Proteomes" id="UP000218890"/>
    </source>
</evidence>
<accession>A0A0X8XB66</accession>
<gene>
    <name evidence="11" type="ORF">HH1059_20520</name>
</gene>
<dbReference type="PANTHER" id="PTHR35579:SF3">
    <property type="entry name" value="CRISPR SYSTEM CMS ENDORIBONUCLEASE CSM3"/>
    <property type="match status" value="1"/>
</dbReference>
<dbReference type="NCBIfam" id="TIGR02582">
    <property type="entry name" value="cas7_TM1809"/>
    <property type="match status" value="1"/>
</dbReference>
<dbReference type="AlphaFoldDB" id="A0A0X8XB66"/>
<feature type="region of interest" description="Disordered" evidence="9">
    <location>
        <begin position="246"/>
        <end position="267"/>
    </location>
</feature>
<protein>
    <recommendedName>
        <fullName evidence="2">CRISPR system Cms endoribonuclease Csm3</fullName>
    </recommendedName>
    <alternativeName>
        <fullName evidence="8">CRISPR type III A-associated RAMP protein Csm3</fullName>
    </alternativeName>
</protein>
<dbReference type="GO" id="GO:0004519">
    <property type="term" value="F:endonuclease activity"/>
    <property type="evidence" value="ECO:0007669"/>
    <property type="project" value="UniProtKB-KW"/>
</dbReference>
<keyword evidence="12" id="KW-1185">Reference proteome</keyword>
<comment type="similarity">
    <text evidence="1">Belongs to the CRISPR-associated Csm3 family.</text>
</comment>
<keyword evidence="5" id="KW-0378">Hydrolase</keyword>
<evidence type="ECO:0000256" key="2">
    <source>
        <dbReference type="ARBA" id="ARBA00022150"/>
    </source>
</evidence>
<dbReference type="Proteomes" id="UP000218890">
    <property type="component" value="Chromosome"/>
</dbReference>